<dbReference type="InterPro" id="IPR046931">
    <property type="entry name" value="HTH_61"/>
</dbReference>
<name>A0A0G2FRM2_9PEZI</name>
<proteinExistence type="predicted"/>
<accession>A0A0G2FRM2</accession>
<dbReference type="OrthoDB" id="2320933at2759"/>
<evidence type="ECO:0000256" key="1">
    <source>
        <dbReference type="ARBA" id="ARBA00022741"/>
    </source>
</evidence>
<sequence length="874" mass="96672">MATNNGTASVYGKKRQIDAHKNGDIDHTLPTVKRVAPFQSAATLSKGLPSLAASQITRHLPEVAQSSTINGLSEYSQRRAFPATPTPAHDALLKLSHPAYKIPKPLVANFEALGIQSIYPWQKQCLMGPGLLKGEKNLVYSAPTGGGKSLVADVLMLKRVLEEREAKAILVLPYVALVQEKVRWLRNLVNGISRESITGPIQESDQKFWRRRSDEDTVRVVGFFGGSKIKQTWADFDIGVCTIEKANSLVNTAINDGSITMLKVVVLDELHMIDDDHRGYLLELVATKLLSLDEHAVQIIGMSATLTNIQLLATWLQGHYYETQYRPVPIEEHLVYDSRIYAAGTTSRLIKAAVTQANGTQVSQAPSTAIGTIAASDAKELQDPVLNAVVALANETARAGYGVLVFASSRAGCESDALIISRVLPPLHEWDTDIQEKRTDLLGDLRSLPGGLDPILDQTITSGVAFHHAGLTTEERDLIANAYDSGTIKMRGRAGRKGKDEVGETYLCCRQKDLEEVTELMQAELPQLTSCLTSDKHRIQRALLEAIVVRLATSRDSLDDFVQKTLLYQSTDIVKVNEIVEVSLLELQARGFISVDPVSSFEATQLGKAIVTSSLDPDDGVFIHNELKRALQAFVMDGEMHILYTFTPVHEMSVNINWKIYADEMEGLDESGHRVLSFLGLKPTEINRMMRGGALKTETTAEKEVARIYQRFYLALQLRDLCNEMPVHRVAQKYTMPRGTVQTLAQSCQGFAAGMIKFCEQMGWGVMAAALDHFSDRLKAGAKFDLLALAKITFVKSRTARVFWDNGLRSVAAVANADPQELVPVLLQAQPNKIRLEAKDEQKYKEKLLLKAKVIADSANRLWQIEMQQDMDEE</sequence>
<dbReference type="Pfam" id="PF21099">
    <property type="entry name" value="POLQ_helical"/>
    <property type="match status" value="1"/>
</dbReference>
<dbReference type="GO" id="GO:0003676">
    <property type="term" value="F:nucleic acid binding"/>
    <property type="evidence" value="ECO:0007669"/>
    <property type="project" value="InterPro"/>
</dbReference>
<dbReference type="InterPro" id="IPR050474">
    <property type="entry name" value="Hel308_SKI2-like"/>
</dbReference>
<protein>
    <submittedName>
        <fullName evidence="8">Putative dead deah box helicase</fullName>
    </submittedName>
</protein>
<organism evidence="8 9">
    <name type="scientific">Diaporthe ampelina</name>
    <dbReference type="NCBI Taxonomy" id="1214573"/>
    <lineage>
        <taxon>Eukaryota</taxon>
        <taxon>Fungi</taxon>
        <taxon>Dikarya</taxon>
        <taxon>Ascomycota</taxon>
        <taxon>Pezizomycotina</taxon>
        <taxon>Sordariomycetes</taxon>
        <taxon>Sordariomycetidae</taxon>
        <taxon>Diaporthales</taxon>
        <taxon>Diaporthaceae</taxon>
        <taxon>Diaporthe</taxon>
    </lineage>
</organism>
<evidence type="ECO:0000256" key="4">
    <source>
        <dbReference type="ARBA" id="ARBA00022840"/>
    </source>
</evidence>
<dbReference type="CDD" id="cd18026">
    <property type="entry name" value="DEXHc_POLQ-like"/>
    <property type="match status" value="1"/>
</dbReference>
<dbReference type="AlphaFoldDB" id="A0A0G2FRM2"/>
<feature type="compositionally biased region" description="Basic and acidic residues" evidence="6">
    <location>
        <begin position="15"/>
        <end position="25"/>
    </location>
</feature>
<reference evidence="8 9" key="1">
    <citation type="submission" date="2015-05" db="EMBL/GenBank/DDBJ databases">
        <title>Distinctive expansion of gene families associated with plant cell wall degradation and secondary metabolism in the genomes of grapevine trunk pathogens.</title>
        <authorList>
            <person name="Lawrence D.P."/>
            <person name="Travadon R."/>
            <person name="Rolshausen P.E."/>
            <person name="Baumgartner K."/>
        </authorList>
    </citation>
    <scope>NUCLEOTIDE SEQUENCE [LARGE SCALE GENOMIC DNA]</scope>
    <source>
        <strain evidence="8">DA912</strain>
    </source>
</reference>
<evidence type="ECO:0000256" key="2">
    <source>
        <dbReference type="ARBA" id="ARBA00022801"/>
    </source>
</evidence>
<evidence type="ECO:0000313" key="8">
    <source>
        <dbReference type="EMBL" id="KKY36624.1"/>
    </source>
</evidence>
<dbReference type="InterPro" id="IPR048960">
    <property type="entry name" value="POLQ-like_helical"/>
</dbReference>
<dbReference type="Pfam" id="PF20470">
    <property type="entry name" value="HTH_61"/>
    <property type="match status" value="1"/>
</dbReference>
<gene>
    <name evidence="8" type="ORF">UCDDA912_g03397</name>
</gene>
<dbReference type="InterPro" id="IPR036390">
    <property type="entry name" value="WH_DNA-bd_sf"/>
</dbReference>
<dbReference type="InterPro" id="IPR011545">
    <property type="entry name" value="DEAD/DEAH_box_helicase_dom"/>
</dbReference>
<dbReference type="GO" id="GO:0016787">
    <property type="term" value="F:hydrolase activity"/>
    <property type="evidence" value="ECO:0007669"/>
    <property type="project" value="UniProtKB-KW"/>
</dbReference>
<dbReference type="STRING" id="1214573.A0A0G2FRM2"/>
<dbReference type="InterPro" id="IPR057220">
    <property type="entry name" value="DUF7898"/>
</dbReference>
<dbReference type="GO" id="GO:0005524">
    <property type="term" value="F:ATP binding"/>
    <property type="evidence" value="ECO:0007669"/>
    <property type="project" value="UniProtKB-KW"/>
</dbReference>
<evidence type="ECO:0000256" key="5">
    <source>
        <dbReference type="ARBA" id="ARBA00048988"/>
    </source>
</evidence>
<dbReference type="PANTHER" id="PTHR47961">
    <property type="entry name" value="DNA POLYMERASE THETA, PUTATIVE (AFU_ORTHOLOGUE AFUA_1G05260)-RELATED"/>
    <property type="match status" value="1"/>
</dbReference>
<dbReference type="GO" id="GO:0043138">
    <property type="term" value="F:3'-5' DNA helicase activity"/>
    <property type="evidence" value="ECO:0007669"/>
    <property type="project" value="UniProtKB-EC"/>
</dbReference>
<keyword evidence="3 8" id="KW-0347">Helicase</keyword>
<dbReference type="FunFam" id="1.10.3380.20:FF:000005">
    <property type="entry name" value="DNA-directed DNA polymerase theta, putative"/>
    <property type="match status" value="1"/>
</dbReference>
<dbReference type="InterPro" id="IPR027417">
    <property type="entry name" value="P-loop_NTPase"/>
</dbReference>
<evidence type="ECO:0000259" key="7">
    <source>
        <dbReference type="PROSITE" id="PS51192"/>
    </source>
</evidence>
<comment type="caution">
    <text evidence="8">The sequence shown here is derived from an EMBL/GenBank/DDBJ whole genome shotgun (WGS) entry which is preliminary data.</text>
</comment>
<dbReference type="Pfam" id="PF00270">
    <property type="entry name" value="DEAD"/>
    <property type="match status" value="1"/>
</dbReference>
<dbReference type="SUPFAM" id="SSF52540">
    <property type="entry name" value="P-loop containing nucleoside triphosphate hydrolases"/>
    <property type="match status" value="2"/>
</dbReference>
<dbReference type="Gene3D" id="1.10.3380.20">
    <property type="match status" value="1"/>
</dbReference>
<feature type="region of interest" description="Disordered" evidence="6">
    <location>
        <begin position="1"/>
        <end position="25"/>
    </location>
</feature>
<feature type="domain" description="Helicase ATP-binding" evidence="7">
    <location>
        <begin position="129"/>
        <end position="324"/>
    </location>
</feature>
<dbReference type="SMART" id="SM00487">
    <property type="entry name" value="DEXDc"/>
    <property type="match status" value="1"/>
</dbReference>
<dbReference type="PROSITE" id="PS51192">
    <property type="entry name" value="HELICASE_ATP_BIND_1"/>
    <property type="match status" value="1"/>
</dbReference>
<keyword evidence="9" id="KW-1185">Reference proteome</keyword>
<dbReference type="SUPFAM" id="SSF158702">
    <property type="entry name" value="Sec63 N-terminal domain-like"/>
    <property type="match status" value="1"/>
</dbReference>
<dbReference type="Pfam" id="PF25453">
    <property type="entry name" value="DUF7898"/>
    <property type="match status" value="1"/>
</dbReference>
<evidence type="ECO:0000256" key="6">
    <source>
        <dbReference type="SAM" id="MobiDB-lite"/>
    </source>
</evidence>
<comment type="catalytic activity">
    <reaction evidence="5">
        <text>ATP + H2O = ADP + phosphate + H(+)</text>
        <dbReference type="Rhea" id="RHEA:13065"/>
        <dbReference type="ChEBI" id="CHEBI:15377"/>
        <dbReference type="ChEBI" id="CHEBI:15378"/>
        <dbReference type="ChEBI" id="CHEBI:30616"/>
        <dbReference type="ChEBI" id="CHEBI:43474"/>
        <dbReference type="ChEBI" id="CHEBI:456216"/>
        <dbReference type="EC" id="5.6.2.4"/>
    </reaction>
</comment>
<reference evidence="8 9" key="2">
    <citation type="submission" date="2015-05" db="EMBL/GenBank/DDBJ databases">
        <authorList>
            <person name="Morales-Cruz A."/>
            <person name="Amrine K.C."/>
            <person name="Cantu D."/>
        </authorList>
    </citation>
    <scope>NUCLEOTIDE SEQUENCE [LARGE SCALE GENOMIC DNA]</scope>
    <source>
        <strain evidence="8">DA912</strain>
    </source>
</reference>
<keyword evidence="1" id="KW-0547">Nucleotide-binding</keyword>
<dbReference type="SUPFAM" id="SSF46785">
    <property type="entry name" value="Winged helix' DNA-binding domain"/>
    <property type="match status" value="1"/>
</dbReference>
<dbReference type="EMBL" id="LCUC01000113">
    <property type="protein sequence ID" value="KKY36624.1"/>
    <property type="molecule type" value="Genomic_DNA"/>
</dbReference>
<dbReference type="Proteomes" id="UP000034680">
    <property type="component" value="Unassembled WGS sequence"/>
</dbReference>
<keyword evidence="2" id="KW-0378">Hydrolase</keyword>
<evidence type="ECO:0000256" key="3">
    <source>
        <dbReference type="ARBA" id="ARBA00022806"/>
    </source>
</evidence>
<evidence type="ECO:0000313" key="9">
    <source>
        <dbReference type="Proteomes" id="UP000034680"/>
    </source>
</evidence>
<keyword evidence="4" id="KW-0067">ATP-binding</keyword>
<dbReference type="PANTHER" id="PTHR47961:SF6">
    <property type="entry name" value="DNA-DIRECTED DNA POLYMERASE"/>
    <property type="match status" value="1"/>
</dbReference>
<dbReference type="InterPro" id="IPR014001">
    <property type="entry name" value="Helicase_ATP-bd"/>
</dbReference>
<dbReference type="Gene3D" id="3.40.50.300">
    <property type="entry name" value="P-loop containing nucleotide triphosphate hydrolases"/>
    <property type="match status" value="3"/>
</dbReference>